<dbReference type="InterPro" id="IPR000014">
    <property type="entry name" value="PAS"/>
</dbReference>
<dbReference type="Gene3D" id="3.30.450.20">
    <property type="entry name" value="PAS domain"/>
    <property type="match status" value="1"/>
</dbReference>
<organism evidence="6 7">
    <name type="scientific">Nitrincola tapanii</name>
    <dbReference type="NCBI Taxonomy" id="1708751"/>
    <lineage>
        <taxon>Bacteria</taxon>
        <taxon>Pseudomonadati</taxon>
        <taxon>Pseudomonadota</taxon>
        <taxon>Gammaproteobacteria</taxon>
        <taxon>Oceanospirillales</taxon>
        <taxon>Oceanospirillaceae</taxon>
        <taxon>Nitrincola</taxon>
    </lineage>
</organism>
<dbReference type="Proteomes" id="UP000325302">
    <property type="component" value="Unassembled WGS sequence"/>
</dbReference>
<dbReference type="PANTHER" id="PTHR45138:SF9">
    <property type="entry name" value="DIGUANYLATE CYCLASE DGCM-RELATED"/>
    <property type="match status" value="1"/>
</dbReference>
<comment type="catalytic activity">
    <reaction evidence="3">
        <text>2 GTP = 3',3'-c-di-GMP + 2 diphosphate</text>
        <dbReference type="Rhea" id="RHEA:24898"/>
        <dbReference type="ChEBI" id="CHEBI:33019"/>
        <dbReference type="ChEBI" id="CHEBI:37565"/>
        <dbReference type="ChEBI" id="CHEBI:58805"/>
        <dbReference type="EC" id="2.7.7.65"/>
    </reaction>
</comment>
<dbReference type="PROSITE" id="PS50887">
    <property type="entry name" value="GGDEF"/>
    <property type="match status" value="1"/>
</dbReference>
<evidence type="ECO:0000256" key="1">
    <source>
        <dbReference type="ARBA" id="ARBA00001946"/>
    </source>
</evidence>
<dbReference type="PROSITE" id="PS50112">
    <property type="entry name" value="PAS"/>
    <property type="match status" value="1"/>
</dbReference>
<comment type="caution">
    <text evidence="6">The sequence shown here is derived from an EMBL/GenBank/DDBJ whole genome shotgun (WGS) entry which is preliminary data.</text>
</comment>
<feature type="domain" description="PAS" evidence="4">
    <location>
        <begin position="6"/>
        <end position="54"/>
    </location>
</feature>
<dbReference type="SUPFAM" id="SSF55073">
    <property type="entry name" value="Nucleotide cyclase"/>
    <property type="match status" value="1"/>
</dbReference>
<dbReference type="GO" id="GO:0052621">
    <property type="term" value="F:diguanylate cyclase activity"/>
    <property type="evidence" value="ECO:0007669"/>
    <property type="project" value="UniProtKB-EC"/>
</dbReference>
<dbReference type="InterPro" id="IPR050469">
    <property type="entry name" value="Diguanylate_Cyclase"/>
</dbReference>
<proteinExistence type="predicted"/>
<evidence type="ECO:0000313" key="7">
    <source>
        <dbReference type="Proteomes" id="UP000325302"/>
    </source>
</evidence>
<evidence type="ECO:0000259" key="4">
    <source>
        <dbReference type="PROSITE" id="PS50112"/>
    </source>
</evidence>
<dbReference type="SMART" id="SM00091">
    <property type="entry name" value="PAS"/>
    <property type="match status" value="1"/>
</dbReference>
<dbReference type="InterPro" id="IPR000160">
    <property type="entry name" value="GGDEF_dom"/>
</dbReference>
<dbReference type="GO" id="GO:0005886">
    <property type="term" value="C:plasma membrane"/>
    <property type="evidence" value="ECO:0007669"/>
    <property type="project" value="TreeGrafter"/>
</dbReference>
<dbReference type="RefSeq" id="WP_149390265.1">
    <property type="nucleotide sequence ID" value="NZ_SMRS01000003.1"/>
</dbReference>
<protein>
    <recommendedName>
        <fullName evidence="2">diguanylate cyclase</fullName>
        <ecNumber evidence="2">2.7.7.65</ecNumber>
    </recommendedName>
</protein>
<dbReference type="AlphaFoldDB" id="A0A5A9W3J0"/>
<dbReference type="InterPro" id="IPR035965">
    <property type="entry name" value="PAS-like_dom_sf"/>
</dbReference>
<dbReference type="EMBL" id="SMRS01000003">
    <property type="protein sequence ID" value="KAA0875257.1"/>
    <property type="molecule type" value="Genomic_DNA"/>
</dbReference>
<name>A0A5A9W3J0_9GAMM</name>
<dbReference type="GO" id="GO:0043709">
    <property type="term" value="P:cell adhesion involved in single-species biofilm formation"/>
    <property type="evidence" value="ECO:0007669"/>
    <property type="project" value="TreeGrafter"/>
</dbReference>
<dbReference type="CDD" id="cd01949">
    <property type="entry name" value="GGDEF"/>
    <property type="match status" value="1"/>
</dbReference>
<dbReference type="SUPFAM" id="SSF55785">
    <property type="entry name" value="PYP-like sensor domain (PAS domain)"/>
    <property type="match status" value="1"/>
</dbReference>
<sequence>MNGLDANAWQTELLQTLDVGLIVLDRDFKVCLWNSFMVNHSGIEAQSVLGKSLFECFEDLPASWLKRKLDSVFMLGNRAFITWQERPWLFRFKSYRPFTGGAEAMYQNITLIPLNQGEMGAEHLGIMIYDMTDAALNHKALEGANDSLQALSRTDRLTELYNRGYWEECLAQEFQRFLRTRQTSTLVMLDIDHFKAINDNYGHQAGDEVIRQVAARIQLLTRTTDLCGRYGGEEFGILLVNTEADQAMQFAERLRLRIESETVQIGSQLLSITVSLGVAPCHDAQVNHSQWIEVADQALYRSKQTGRNRVTLADLDPYEQKQTSGNLYSSA</sequence>
<dbReference type="EC" id="2.7.7.65" evidence="2"/>
<dbReference type="NCBIfam" id="TIGR00254">
    <property type="entry name" value="GGDEF"/>
    <property type="match status" value="1"/>
</dbReference>
<dbReference type="Gene3D" id="3.30.70.270">
    <property type="match status" value="1"/>
</dbReference>
<dbReference type="InterPro" id="IPR043128">
    <property type="entry name" value="Rev_trsase/Diguanyl_cyclase"/>
</dbReference>
<dbReference type="FunFam" id="3.30.70.270:FF:000001">
    <property type="entry name" value="Diguanylate cyclase domain protein"/>
    <property type="match status" value="1"/>
</dbReference>
<feature type="domain" description="GGDEF" evidence="5">
    <location>
        <begin position="182"/>
        <end position="315"/>
    </location>
</feature>
<reference evidence="6 7" key="1">
    <citation type="submission" date="2019-03" db="EMBL/GenBank/DDBJ databases">
        <title>Nitrincola sp. nov. isolated from an Indian soda lake.</title>
        <authorList>
            <person name="Joshi A."/>
            <person name="Thite S.V."/>
            <person name="Joseph N."/>
            <person name="Dhotre D."/>
            <person name="Moorthy M."/>
            <person name="Shouche Y.S."/>
        </authorList>
    </citation>
    <scope>NUCLEOTIDE SEQUENCE [LARGE SCALE GENOMIC DNA]</scope>
    <source>
        <strain evidence="6 7">MEB193</strain>
    </source>
</reference>
<dbReference type="GO" id="GO:1902201">
    <property type="term" value="P:negative regulation of bacterial-type flagellum-dependent cell motility"/>
    <property type="evidence" value="ECO:0007669"/>
    <property type="project" value="TreeGrafter"/>
</dbReference>
<comment type="cofactor">
    <cofactor evidence="1">
        <name>Mg(2+)</name>
        <dbReference type="ChEBI" id="CHEBI:18420"/>
    </cofactor>
</comment>
<dbReference type="SMART" id="SM00267">
    <property type="entry name" value="GGDEF"/>
    <property type="match status" value="1"/>
</dbReference>
<accession>A0A5A9W3J0</accession>
<evidence type="ECO:0000256" key="3">
    <source>
        <dbReference type="ARBA" id="ARBA00034247"/>
    </source>
</evidence>
<dbReference type="OrthoDB" id="9812260at2"/>
<dbReference type="Pfam" id="PF00990">
    <property type="entry name" value="GGDEF"/>
    <property type="match status" value="1"/>
</dbReference>
<gene>
    <name evidence="6" type="ORF">E1H14_04465</name>
</gene>
<evidence type="ECO:0000259" key="5">
    <source>
        <dbReference type="PROSITE" id="PS50887"/>
    </source>
</evidence>
<keyword evidence="7" id="KW-1185">Reference proteome</keyword>
<evidence type="ECO:0000313" key="6">
    <source>
        <dbReference type="EMBL" id="KAA0875257.1"/>
    </source>
</evidence>
<dbReference type="InterPro" id="IPR029787">
    <property type="entry name" value="Nucleotide_cyclase"/>
</dbReference>
<evidence type="ECO:0000256" key="2">
    <source>
        <dbReference type="ARBA" id="ARBA00012528"/>
    </source>
</evidence>
<dbReference type="PANTHER" id="PTHR45138">
    <property type="entry name" value="REGULATORY COMPONENTS OF SENSORY TRANSDUCTION SYSTEM"/>
    <property type="match status" value="1"/>
</dbReference>